<evidence type="ECO:0000313" key="1">
    <source>
        <dbReference type="EMBL" id="MFD1828275.1"/>
    </source>
</evidence>
<protein>
    <submittedName>
        <fullName evidence="1">Peptidase inhibitor family I36 protein</fullName>
    </submittedName>
</protein>
<gene>
    <name evidence="1" type="ORF">ACFSJS_01180</name>
</gene>
<dbReference type="EMBL" id="JBHUFU010000001">
    <property type="protein sequence ID" value="MFD1828275.1"/>
    <property type="molecule type" value="Genomic_DNA"/>
</dbReference>
<accession>A0ABW4PDW6</accession>
<reference evidence="2" key="1">
    <citation type="journal article" date="2019" name="Int. J. Syst. Evol. Microbiol.">
        <title>The Global Catalogue of Microorganisms (GCM) 10K type strain sequencing project: providing services to taxonomists for standard genome sequencing and annotation.</title>
        <authorList>
            <consortium name="The Broad Institute Genomics Platform"/>
            <consortium name="The Broad Institute Genome Sequencing Center for Infectious Disease"/>
            <person name="Wu L."/>
            <person name="Ma J."/>
        </authorList>
    </citation>
    <scope>NUCLEOTIDE SEQUENCE [LARGE SCALE GENOMIC DNA]</scope>
    <source>
        <strain evidence="2">CGMCC 4.7455</strain>
    </source>
</reference>
<dbReference type="Pfam" id="PF03995">
    <property type="entry name" value="Inhibitor_I36"/>
    <property type="match status" value="1"/>
</dbReference>
<keyword evidence="2" id="KW-1185">Reference proteome</keyword>
<evidence type="ECO:0000313" key="2">
    <source>
        <dbReference type="Proteomes" id="UP001597365"/>
    </source>
</evidence>
<sequence length="152" mass="16293">MRHLHETHRARTAHRPPRPHRVRRALGLRTALPAALAAVAAVALTALPPPAAAAADRAPRLGECAAGQLCLWERTDFRGPRHTRELADTDIESCVPLPGGTGAASLANRTGRPVTAYQSAECAETGEFDTYPSGSWAPQAGHRVRAIKIWES</sequence>
<dbReference type="Proteomes" id="UP001597365">
    <property type="component" value="Unassembled WGS sequence"/>
</dbReference>
<organism evidence="1 2">
    <name type="scientific">Streptomyces desertarenae</name>
    <dbReference type="NCBI Taxonomy" id="2666184"/>
    <lineage>
        <taxon>Bacteria</taxon>
        <taxon>Bacillati</taxon>
        <taxon>Actinomycetota</taxon>
        <taxon>Actinomycetes</taxon>
        <taxon>Kitasatosporales</taxon>
        <taxon>Streptomycetaceae</taxon>
        <taxon>Streptomyces</taxon>
    </lineage>
</organism>
<name>A0ABW4PDW6_9ACTN</name>
<proteinExistence type="predicted"/>
<comment type="caution">
    <text evidence="1">The sequence shown here is derived from an EMBL/GenBank/DDBJ whole genome shotgun (WGS) entry which is preliminary data.</text>
</comment>
<dbReference type="RefSeq" id="WP_380895682.1">
    <property type="nucleotide sequence ID" value="NZ_JBHUFU010000001.1"/>
</dbReference>